<reference evidence="1" key="1">
    <citation type="submission" date="2019-12" db="EMBL/GenBank/DDBJ databases">
        <title>Clostridiaceae gen. nov. sp. nov., isolated from sediment in Xinjiang, China.</title>
        <authorList>
            <person name="Zhang R."/>
        </authorList>
    </citation>
    <scope>NUCLEOTIDE SEQUENCE</scope>
    <source>
        <strain evidence="1">D2Q-11</strain>
    </source>
</reference>
<dbReference type="AlphaFoldDB" id="A0A942UVT1"/>
<gene>
    <name evidence="1" type="ORF">GOQ27_16920</name>
</gene>
<protein>
    <submittedName>
        <fullName evidence="1">Uncharacterized protein</fullName>
    </submittedName>
</protein>
<evidence type="ECO:0000313" key="2">
    <source>
        <dbReference type="Proteomes" id="UP000724672"/>
    </source>
</evidence>
<dbReference type="EMBL" id="WSFT01000053">
    <property type="protein sequence ID" value="MBS4540164.1"/>
    <property type="molecule type" value="Genomic_DNA"/>
</dbReference>
<dbReference type="RefSeq" id="WP_203368051.1">
    <property type="nucleotide sequence ID" value="NZ_WSFT01000053.1"/>
</dbReference>
<proteinExistence type="predicted"/>
<keyword evidence="2" id="KW-1185">Reference proteome</keyword>
<comment type="caution">
    <text evidence="1">The sequence shown here is derived from an EMBL/GenBank/DDBJ whole genome shotgun (WGS) entry which is preliminary data.</text>
</comment>
<name>A0A942UVT1_9FIRM</name>
<dbReference type="Proteomes" id="UP000724672">
    <property type="component" value="Unassembled WGS sequence"/>
</dbReference>
<evidence type="ECO:0000313" key="1">
    <source>
        <dbReference type="EMBL" id="MBS4540164.1"/>
    </source>
</evidence>
<sequence length="187" mass="22534">MTIIDMNDYLIQYVDKICNQRFTKDIMLVFNDYREDTKDEIIKLIHENVSYLLDNSILLDYRLIKIMCSMFLGLSWSMYRKGKNIYKNDESLRLNLIGNGKKYFLNEYIQNLNNELEFEKDIDDISIRYYTLYISKYNKEIIDRMKSVKSDKNIDEIQLKGIILNKMKDFSRNNVIMGIEDEFMNDE</sequence>
<accession>A0A942UVT1</accession>
<organism evidence="1 2">
    <name type="scientific">Anaeromonas frigoriresistens</name>
    <dbReference type="NCBI Taxonomy" id="2683708"/>
    <lineage>
        <taxon>Bacteria</taxon>
        <taxon>Bacillati</taxon>
        <taxon>Bacillota</taxon>
        <taxon>Tissierellia</taxon>
        <taxon>Tissierellales</taxon>
        <taxon>Thermohalobacteraceae</taxon>
        <taxon>Anaeromonas</taxon>
    </lineage>
</organism>